<keyword evidence="3" id="KW-1185">Reference proteome</keyword>
<dbReference type="OrthoDB" id="5958178at2"/>
<dbReference type="RefSeq" id="WP_115495393.1">
    <property type="nucleotide sequence ID" value="NZ_QRBE01000004.1"/>
</dbReference>
<protein>
    <submittedName>
        <fullName evidence="2">Uncharacterized protein</fullName>
    </submittedName>
</protein>
<sequence>MKFEALILRGLFVACIAVCGLILAAMLDVRPSSVNVAPGTSIATLLISAPSTCMLPLVDDMICVRAAG</sequence>
<dbReference type="Proteomes" id="UP000254258">
    <property type="component" value="Unassembled WGS sequence"/>
</dbReference>
<proteinExistence type="predicted"/>
<evidence type="ECO:0000313" key="2">
    <source>
        <dbReference type="EMBL" id="RDS82140.1"/>
    </source>
</evidence>
<reference evidence="2 3" key="1">
    <citation type="submission" date="2018-07" db="EMBL/GenBank/DDBJ databases">
        <title>Dyella monticola sp. nov. and Dyella psychrodurans sp. nov. isolated from monsoon evergreen broad-leaved forest soil of Dinghu Mountain, China.</title>
        <authorList>
            <person name="Gao Z."/>
            <person name="Qiu L."/>
        </authorList>
    </citation>
    <scope>NUCLEOTIDE SEQUENCE [LARGE SCALE GENOMIC DNA]</scope>
    <source>
        <strain evidence="2 3">4G-K06</strain>
    </source>
</reference>
<keyword evidence="1" id="KW-1133">Transmembrane helix</keyword>
<comment type="caution">
    <text evidence="2">The sequence shown here is derived from an EMBL/GenBank/DDBJ whole genome shotgun (WGS) entry which is preliminary data.</text>
</comment>
<name>A0A370X1I2_9GAMM</name>
<keyword evidence="1" id="KW-0472">Membrane</keyword>
<keyword evidence="1" id="KW-0812">Transmembrane</keyword>
<accession>A0A370X1I2</accession>
<gene>
    <name evidence="2" type="ORF">DWU98_08820</name>
</gene>
<evidence type="ECO:0000256" key="1">
    <source>
        <dbReference type="SAM" id="Phobius"/>
    </source>
</evidence>
<evidence type="ECO:0000313" key="3">
    <source>
        <dbReference type="Proteomes" id="UP000254258"/>
    </source>
</evidence>
<organism evidence="2 3">
    <name type="scientific">Dyella monticola</name>
    <dbReference type="NCBI Taxonomy" id="1927958"/>
    <lineage>
        <taxon>Bacteria</taxon>
        <taxon>Pseudomonadati</taxon>
        <taxon>Pseudomonadota</taxon>
        <taxon>Gammaproteobacteria</taxon>
        <taxon>Lysobacterales</taxon>
        <taxon>Rhodanobacteraceae</taxon>
        <taxon>Dyella</taxon>
    </lineage>
</organism>
<feature type="transmembrane region" description="Helical" evidence="1">
    <location>
        <begin position="6"/>
        <end position="27"/>
    </location>
</feature>
<dbReference type="AlphaFoldDB" id="A0A370X1I2"/>
<dbReference type="EMBL" id="QRBE01000004">
    <property type="protein sequence ID" value="RDS82140.1"/>
    <property type="molecule type" value="Genomic_DNA"/>
</dbReference>